<feature type="chain" id="PRO_5013122616" description="Peptidase propeptide and YPEB domain-containing protein" evidence="1">
    <location>
        <begin position="23"/>
        <end position="143"/>
    </location>
</feature>
<sequence length="143" mass="15535">MHLLWLLLLLMGLASVSPPALSAPNLEMLPQKVQERLKQFKIGEYNAPVFKDGQLTGYAILIYEANRLVSMQTYGLADAPLAVRSGASASDCGGPTVTWVGEDSHNVYYYAEFPDGSWTYYAVNKETGAVTVIASGREAAEIC</sequence>
<reference evidence="2 3" key="1">
    <citation type="submission" date="2017-07" db="EMBL/GenBank/DDBJ databases">
        <authorList>
            <person name="Sun Z.S."/>
            <person name="Albrecht U."/>
            <person name="Echele G."/>
            <person name="Lee C.C."/>
        </authorList>
    </citation>
    <scope>NUCLEOTIDE SEQUENCE [LARGE SCALE GENOMIC DNA]</scope>
    <source>
        <strain evidence="2 3">CGMCC 1.12710</strain>
    </source>
</reference>
<dbReference type="EMBL" id="FZQA01000001">
    <property type="protein sequence ID" value="SNT67900.1"/>
    <property type="molecule type" value="Genomic_DNA"/>
</dbReference>
<organism evidence="2 3">
    <name type="scientific">Amphiplicatus metriothermophilus</name>
    <dbReference type="NCBI Taxonomy" id="1519374"/>
    <lineage>
        <taxon>Bacteria</taxon>
        <taxon>Pseudomonadati</taxon>
        <taxon>Pseudomonadota</taxon>
        <taxon>Alphaproteobacteria</taxon>
        <taxon>Parvularculales</taxon>
        <taxon>Parvularculaceae</taxon>
        <taxon>Amphiplicatus</taxon>
    </lineage>
</organism>
<evidence type="ECO:0008006" key="4">
    <source>
        <dbReference type="Google" id="ProtNLM"/>
    </source>
</evidence>
<evidence type="ECO:0000256" key="1">
    <source>
        <dbReference type="SAM" id="SignalP"/>
    </source>
</evidence>
<accession>A0A239PK24</accession>
<dbReference type="AlphaFoldDB" id="A0A239PK24"/>
<protein>
    <recommendedName>
        <fullName evidence="4">Peptidase propeptide and YPEB domain-containing protein</fullName>
    </recommendedName>
</protein>
<keyword evidence="3" id="KW-1185">Reference proteome</keyword>
<feature type="signal peptide" evidence="1">
    <location>
        <begin position="1"/>
        <end position="22"/>
    </location>
</feature>
<gene>
    <name evidence="2" type="ORF">SAMN06297382_0393</name>
</gene>
<proteinExistence type="predicted"/>
<evidence type="ECO:0000313" key="3">
    <source>
        <dbReference type="Proteomes" id="UP000198346"/>
    </source>
</evidence>
<name>A0A239PK24_9PROT</name>
<evidence type="ECO:0000313" key="2">
    <source>
        <dbReference type="EMBL" id="SNT67900.1"/>
    </source>
</evidence>
<dbReference type="Proteomes" id="UP000198346">
    <property type="component" value="Unassembled WGS sequence"/>
</dbReference>
<keyword evidence="1" id="KW-0732">Signal</keyword>